<protein>
    <recommendedName>
        <fullName evidence="3">VWFA domain-containing protein</fullName>
    </recommendedName>
</protein>
<evidence type="ECO:0000313" key="2">
    <source>
        <dbReference type="Proteomes" id="UP000830454"/>
    </source>
</evidence>
<dbReference type="RefSeq" id="WP_246917113.1">
    <property type="nucleotide sequence ID" value="NZ_CP090145.1"/>
</dbReference>
<reference evidence="1" key="1">
    <citation type="submission" date="2021-12" db="EMBL/GenBank/DDBJ databases">
        <authorList>
            <person name="Cha I.-T."/>
            <person name="Lee K.-E."/>
            <person name="Park S.-J."/>
        </authorList>
    </citation>
    <scope>NUCLEOTIDE SEQUENCE</scope>
    <source>
        <strain evidence="1">YSM-43</strain>
    </source>
</reference>
<evidence type="ECO:0000313" key="1">
    <source>
        <dbReference type="EMBL" id="UOX34317.1"/>
    </source>
</evidence>
<dbReference type="EMBL" id="CP090145">
    <property type="protein sequence ID" value="UOX34317.1"/>
    <property type="molecule type" value="Genomic_DNA"/>
</dbReference>
<evidence type="ECO:0008006" key="3">
    <source>
        <dbReference type="Google" id="ProtNLM"/>
    </source>
</evidence>
<keyword evidence="2" id="KW-1185">Reference proteome</keyword>
<sequence>MKSILKPIFIIITFLFIASCKTDDKSENTISIEGNAKLTNETENKNYNISILIDLSDRIDTIKHSNPTMEYYNRDLGYIKSVSEAFSSHVRNKRVNIMNDNIQVFFNPNPLNAEINEISKKLKIRVNKNNVSKEFINTINSIYVSETSKIYSLALNDSKYIGSDIWNFFQNNINDYCIEGSHRNILVILTDGYIYYKDSNFKEDNQSTYLTPELIRTYSLNNKNWKESMEAKKIGYLKANDDLSNLEILVLGINPSIKNPYEGKVIKEFWSNWFKEMKVKRFEIKETALPSNMDKVIKDFIEKV</sequence>
<name>A0ABY4HN85_9FLAO</name>
<dbReference type="Proteomes" id="UP000830454">
    <property type="component" value="Chromosome"/>
</dbReference>
<organism evidence="1 2">
    <name type="scientific">Flavobacterium sediminilitoris</name>
    <dbReference type="NCBI Taxonomy" id="2024526"/>
    <lineage>
        <taxon>Bacteria</taxon>
        <taxon>Pseudomonadati</taxon>
        <taxon>Bacteroidota</taxon>
        <taxon>Flavobacteriia</taxon>
        <taxon>Flavobacteriales</taxon>
        <taxon>Flavobacteriaceae</taxon>
        <taxon>Flavobacterium</taxon>
    </lineage>
</organism>
<proteinExistence type="predicted"/>
<dbReference type="PROSITE" id="PS51257">
    <property type="entry name" value="PROKAR_LIPOPROTEIN"/>
    <property type="match status" value="1"/>
</dbReference>
<reference evidence="1" key="2">
    <citation type="submission" date="2022-04" db="EMBL/GenBank/DDBJ databases">
        <title>Complete Genome Sequence of Flavobacterium sediminilitoris YSM-43, Isolated from a Tidal Sediment.</title>
        <authorList>
            <person name="Lee P.A."/>
        </authorList>
    </citation>
    <scope>NUCLEOTIDE SEQUENCE</scope>
    <source>
        <strain evidence="1">YSM-43</strain>
    </source>
</reference>
<accession>A0ABY4HN85</accession>
<gene>
    <name evidence="1" type="ORF">LXD69_02085</name>
</gene>